<accession>A0A8H4AIJ5</accession>
<keyword evidence="1" id="KW-1133">Transmembrane helix</keyword>
<organism evidence="2 3">
    <name type="scientific">Gigaspora margarita</name>
    <dbReference type="NCBI Taxonomy" id="4874"/>
    <lineage>
        <taxon>Eukaryota</taxon>
        <taxon>Fungi</taxon>
        <taxon>Fungi incertae sedis</taxon>
        <taxon>Mucoromycota</taxon>
        <taxon>Glomeromycotina</taxon>
        <taxon>Glomeromycetes</taxon>
        <taxon>Diversisporales</taxon>
        <taxon>Gigasporaceae</taxon>
        <taxon>Gigaspora</taxon>
    </lineage>
</organism>
<dbReference type="Proteomes" id="UP000439903">
    <property type="component" value="Unassembled WGS sequence"/>
</dbReference>
<keyword evidence="1" id="KW-0472">Membrane</keyword>
<reference evidence="2 3" key="1">
    <citation type="journal article" date="2019" name="Environ. Microbiol.">
        <title>At the nexus of three kingdoms: the genome of the mycorrhizal fungus Gigaspora margarita provides insights into plant, endobacterial and fungal interactions.</title>
        <authorList>
            <person name="Venice F."/>
            <person name="Ghignone S."/>
            <person name="Salvioli di Fossalunga A."/>
            <person name="Amselem J."/>
            <person name="Novero M."/>
            <person name="Xianan X."/>
            <person name="Sedzielewska Toro K."/>
            <person name="Morin E."/>
            <person name="Lipzen A."/>
            <person name="Grigoriev I.V."/>
            <person name="Henrissat B."/>
            <person name="Martin F.M."/>
            <person name="Bonfante P."/>
        </authorList>
    </citation>
    <scope>NUCLEOTIDE SEQUENCE [LARGE SCALE GENOMIC DNA]</scope>
    <source>
        <strain evidence="2 3">BEG34</strain>
    </source>
</reference>
<protein>
    <submittedName>
        <fullName evidence="2">Uncharacterized protein</fullName>
    </submittedName>
</protein>
<dbReference type="OrthoDB" id="2444199at2759"/>
<name>A0A8H4AIJ5_GIGMA</name>
<evidence type="ECO:0000256" key="1">
    <source>
        <dbReference type="SAM" id="Phobius"/>
    </source>
</evidence>
<comment type="caution">
    <text evidence="2">The sequence shown here is derived from an EMBL/GenBank/DDBJ whole genome shotgun (WGS) entry which is preliminary data.</text>
</comment>
<feature type="transmembrane region" description="Helical" evidence="1">
    <location>
        <begin position="20"/>
        <end position="42"/>
    </location>
</feature>
<dbReference type="EMBL" id="WTPW01000558">
    <property type="protein sequence ID" value="KAF0499961.1"/>
    <property type="molecule type" value="Genomic_DNA"/>
</dbReference>
<keyword evidence="3" id="KW-1185">Reference proteome</keyword>
<gene>
    <name evidence="2" type="ORF">F8M41_020367</name>
</gene>
<dbReference type="AlphaFoldDB" id="A0A8H4AIJ5"/>
<evidence type="ECO:0000313" key="2">
    <source>
        <dbReference type="EMBL" id="KAF0499961.1"/>
    </source>
</evidence>
<evidence type="ECO:0000313" key="3">
    <source>
        <dbReference type="Proteomes" id="UP000439903"/>
    </source>
</evidence>
<sequence length="363" mass="41370">MILGDLFQKNRRTEPVSIYWIRVFVIILLLAILTGYILLIGLDIYNDQPIINNSFIEENSFLVPVAILGFTNKTRLSCFFVHADNGAREYDKDCLQYINQPIGPNEDGYYQSVFYNNSFENNLVFSTSSNSGLSSLGLLVYLDNNNNNNNNNNGSIPMSLNLVNKELRSSHELFIGVYEMIPNSTIILNEYSFDGQNTYRIKIKRRLKEVMMPSWKNYFGFPVHEKLYYITSTSETLPSLNVTGISTPAAAIILEPESFITQVESDQRTKTVLSSLGLIGGNDTISPWGIVQKYCLRSNDSVQEKFKNNFNIVPLVSHLRADSNNKTSIQILQKRLEVLQLFLSEYAINLKHLEKIQKKSNDN</sequence>
<keyword evidence="1" id="KW-0812">Transmembrane</keyword>
<proteinExistence type="predicted"/>